<keyword evidence="1" id="KW-0479">Metal-binding</keyword>
<dbReference type="Proteomes" id="UP000011777">
    <property type="component" value="Unassembled WGS sequence"/>
</dbReference>
<dbReference type="STRING" id="1245528.M3HTI5"/>
<feature type="compositionally biased region" description="Low complexity" evidence="5">
    <location>
        <begin position="46"/>
        <end position="64"/>
    </location>
</feature>
<feature type="compositionally biased region" description="Acidic residues" evidence="5">
    <location>
        <begin position="326"/>
        <end position="346"/>
    </location>
</feature>
<keyword evidence="4" id="KW-0175">Coiled coil</keyword>
<feature type="region of interest" description="Disordered" evidence="5">
    <location>
        <begin position="1"/>
        <end position="98"/>
    </location>
</feature>
<dbReference type="OrthoDB" id="4090114at2759"/>
<feature type="region of interest" description="Disordered" evidence="5">
    <location>
        <begin position="383"/>
        <end position="411"/>
    </location>
</feature>
<dbReference type="GO" id="GO:0004842">
    <property type="term" value="F:ubiquitin-protein transferase activity"/>
    <property type="evidence" value="ECO:0007669"/>
    <property type="project" value="TreeGrafter"/>
</dbReference>
<feature type="coiled-coil region" evidence="4">
    <location>
        <begin position="224"/>
        <end position="286"/>
    </location>
</feature>
<evidence type="ECO:0000256" key="4">
    <source>
        <dbReference type="SAM" id="Coils"/>
    </source>
</evidence>
<comment type="caution">
    <text evidence="6">The sequence shown here is derived from an EMBL/GenBank/DDBJ whole genome shotgun (WGS) entry which is preliminary data.</text>
</comment>
<keyword evidence="2" id="KW-0863">Zinc-finger</keyword>
<dbReference type="HOGENOM" id="CLU_452686_0_0_1"/>
<dbReference type="eggNOG" id="ENOG502S9MS">
    <property type="taxonomic scope" value="Eukaryota"/>
</dbReference>
<name>M3HTI5_CANMX</name>
<proteinExistence type="predicted"/>
<evidence type="ECO:0000256" key="2">
    <source>
        <dbReference type="ARBA" id="ARBA00022771"/>
    </source>
</evidence>
<feature type="compositionally biased region" description="Pro residues" evidence="5">
    <location>
        <begin position="386"/>
        <end position="396"/>
    </location>
</feature>
<feature type="compositionally biased region" description="Polar residues" evidence="5">
    <location>
        <begin position="120"/>
        <end position="138"/>
    </location>
</feature>
<dbReference type="GO" id="GO:0033768">
    <property type="term" value="C:SUMO-targeted ubiquitin ligase complex"/>
    <property type="evidence" value="ECO:0007669"/>
    <property type="project" value="TreeGrafter"/>
</dbReference>
<keyword evidence="3" id="KW-0862">Zinc</keyword>
<evidence type="ECO:0008006" key="8">
    <source>
        <dbReference type="Google" id="ProtNLM"/>
    </source>
</evidence>
<dbReference type="GO" id="GO:0008270">
    <property type="term" value="F:zinc ion binding"/>
    <property type="evidence" value="ECO:0007669"/>
    <property type="project" value="UniProtKB-KW"/>
</dbReference>
<reference evidence="6 7" key="1">
    <citation type="submission" date="2013-02" db="EMBL/GenBank/DDBJ databases">
        <title>Genome sequence of Candida maltosa Xu316, a potential industrial strain for xylitol and ethanol production.</title>
        <authorList>
            <person name="Yu J."/>
            <person name="Wang Q."/>
            <person name="Geng X."/>
            <person name="Bao W."/>
            <person name="He P."/>
            <person name="Cai J."/>
        </authorList>
    </citation>
    <scope>NUCLEOTIDE SEQUENCE [LARGE SCALE GENOMIC DNA]</scope>
    <source>
        <strain evidence="7">Xu316</strain>
    </source>
</reference>
<dbReference type="InterPro" id="IPR017907">
    <property type="entry name" value="Znf_RING_CS"/>
</dbReference>
<evidence type="ECO:0000313" key="6">
    <source>
        <dbReference type="EMBL" id="EMG50932.1"/>
    </source>
</evidence>
<feature type="compositionally biased region" description="Polar residues" evidence="5">
    <location>
        <begin position="1"/>
        <end position="11"/>
    </location>
</feature>
<dbReference type="InterPro" id="IPR038886">
    <property type="entry name" value="E3_SLX5/Rfp1"/>
</dbReference>
<organism evidence="6 7">
    <name type="scientific">Candida maltosa (strain Xu316)</name>
    <name type="common">Yeast</name>
    <dbReference type="NCBI Taxonomy" id="1245528"/>
    <lineage>
        <taxon>Eukaryota</taxon>
        <taxon>Fungi</taxon>
        <taxon>Dikarya</taxon>
        <taxon>Ascomycota</taxon>
        <taxon>Saccharomycotina</taxon>
        <taxon>Pichiomycetes</taxon>
        <taxon>Debaryomycetaceae</taxon>
        <taxon>Candida/Lodderomyces clade</taxon>
        <taxon>Candida</taxon>
    </lineage>
</organism>
<feature type="region of interest" description="Disordered" evidence="5">
    <location>
        <begin position="120"/>
        <end position="141"/>
    </location>
</feature>
<dbReference type="PANTHER" id="PTHR28042:SF1">
    <property type="entry name" value="E3 UBIQUITIN-PROTEIN LIGASE COMPLEX SLX5-SLX8 SUBUNIT SLX5"/>
    <property type="match status" value="1"/>
</dbReference>
<evidence type="ECO:0000256" key="1">
    <source>
        <dbReference type="ARBA" id="ARBA00022723"/>
    </source>
</evidence>
<gene>
    <name evidence="6" type="ORF">G210_5767</name>
</gene>
<keyword evidence="7" id="KW-1185">Reference proteome</keyword>
<evidence type="ECO:0000256" key="5">
    <source>
        <dbReference type="SAM" id="MobiDB-lite"/>
    </source>
</evidence>
<accession>M3HTI5</accession>
<evidence type="ECO:0000256" key="3">
    <source>
        <dbReference type="ARBA" id="ARBA00022833"/>
    </source>
</evidence>
<dbReference type="PROSITE" id="PS00518">
    <property type="entry name" value="ZF_RING_1"/>
    <property type="match status" value="1"/>
</dbReference>
<protein>
    <recommendedName>
        <fullName evidence="8">RING-type domain-containing protein</fullName>
    </recommendedName>
</protein>
<evidence type="ECO:0000313" key="7">
    <source>
        <dbReference type="Proteomes" id="UP000011777"/>
    </source>
</evidence>
<dbReference type="PANTHER" id="PTHR28042">
    <property type="entry name" value="E3 UBIQUITIN-PROTEIN LIGASE COMPLEX SLX5-SLX8 SUBUNIT SLX5"/>
    <property type="match status" value="1"/>
</dbReference>
<dbReference type="AlphaFoldDB" id="M3HTI5"/>
<dbReference type="EMBL" id="AOGT01000070">
    <property type="protein sequence ID" value="EMG50932.1"/>
    <property type="molecule type" value="Genomic_DNA"/>
</dbReference>
<sequence length="641" mass="74731">MESEMSSQPRFSPSRKRRRIQDPSEAEEDDDQEHQQQQPQPPQAPQIPQLPQLPQMPQSPQLPQIDVANQSVEIIELSSDDDHAPEVINLSSSQAPSETLFVQDDEDDDDDEIQVLNVNTINPTPLSSASPDPSSNPTQDHEIQITGERQVSSPIPRLHTPVGDIPLAREDAGYTIVSSNTNTNNNRGRVWPRVAWGSNTESYNELTSEMRHLQNVQHETRLRIDDLLRRRRHFQREINRLSQRQNVPERSMQRIQEENHGNTEILRRERARLREIESQLRQVAHQRQVYAQNIQRQQGLPVRHLPVMRVPMFGDMSNMNRRDHDSDEDFDTPDVEENEEEEVQEDFEEELEDFEEELHDLEEERREFADSFEWRMLQHNREHFPNHPPYATPPRPGHGQGPGPRQNQRPHRTGVHYHAFRNGNRFHQPPQQFGGLFGPMGNGIIINRDFRNAVISRFYEGEDEQEIEQNIMRRIEEDNNRMMDNRIAREATYNKKITEEKRKIAEAEKSNHTNDINSTDHLVCELCNIVLGEGVAEDFKGDSRYDEKLEHYCEEYQCQAPWFCVYPFTQVDQELSKRIFVAKCGHMFCGRCVKNIGNRPRRKSKDTKMSVLNPNISSPSTCPEPDCGKKFTAKSFTEVYY</sequence>
<feature type="region of interest" description="Disordered" evidence="5">
    <location>
        <begin position="316"/>
        <end position="346"/>
    </location>
</feature>